<gene>
    <name evidence="2" type="ORF">EZS28_031219</name>
</gene>
<dbReference type="AlphaFoldDB" id="A0A5J4USC5"/>
<dbReference type="Proteomes" id="UP000324800">
    <property type="component" value="Unassembled WGS sequence"/>
</dbReference>
<dbReference type="EMBL" id="SNRW01012904">
    <property type="protein sequence ID" value="KAA6373253.1"/>
    <property type="molecule type" value="Genomic_DNA"/>
</dbReference>
<keyword evidence="1" id="KW-1133">Transmembrane helix</keyword>
<keyword evidence="1" id="KW-0472">Membrane</keyword>
<keyword evidence="1" id="KW-0812">Transmembrane</keyword>
<accession>A0A5J4USC5</accession>
<comment type="caution">
    <text evidence="2">The sequence shown here is derived from an EMBL/GenBank/DDBJ whole genome shotgun (WGS) entry which is preliminary data.</text>
</comment>
<feature type="transmembrane region" description="Helical" evidence="1">
    <location>
        <begin position="54"/>
        <end position="74"/>
    </location>
</feature>
<evidence type="ECO:0000256" key="1">
    <source>
        <dbReference type="SAM" id="Phobius"/>
    </source>
</evidence>
<name>A0A5J4USC5_9EUKA</name>
<protein>
    <submittedName>
        <fullName evidence="2">Uncharacterized protein</fullName>
    </submittedName>
</protein>
<evidence type="ECO:0000313" key="3">
    <source>
        <dbReference type="Proteomes" id="UP000324800"/>
    </source>
</evidence>
<sequence length="81" mass="8901">MTQADVLITGYYLGGEGDIVDGLDGNGTDIGYYNGVSYKNCDYRFYYEVEQGQIVLYIGYGALLTTIVPSFLLFGSEDMAL</sequence>
<organism evidence="2 3">
    <name type="scientific">Streblomastix strix</name>
    <dbReference type="NCBI Taxonomy" id="222440"/>
    <lineage>
        <taxon>Eukaryota</taxon>
        <taxon>Metamonada</taxon>
        <taxon>Preaxostyla</taxon>
        <taxon>Oxymonadida</taxon>
        <taxon>Streblomastigidae</taxon>
        <taxon>Streblomastix</taxon>
    </lineage>
</organism>
<evidence type="ECO:0000313" key="2">
    <source>
        <dbReference type="EMBL" id="KAA6373253.1"/>
    </source>
</evidence>
<reference evidence="2 3" key="1">
    <citation type="submission" date="2019-03" db="EMBL/GenBank/DDBJ databases">
        <title>Single cell metagenomics reveals metabolic interactions within the superorganism composed of flagellate Streblomastix strix and complex community of Bacteroidetes bacteria on its surface.</title>
        <authorList>
            <person name="Treitli S.C."/>
            <person name="Kolisko M."/>
            <person name="Husnik F."/>
            <person name="Keeling P."/>
            <person name="Hampl V."/>
        </authorList>
    </citation>
    <scope>NUCLEOTIDE SEQUENCE [LARGE SCALE GENOMIC DNA]</scope>
    <source>
        <strain evidence="2">ST1C</strain>
    </source>
</reference>
<feature type="non-terminal residue" evidence="2">
    <location>
        <position position="81"/>
    </location>
</feature>
<proteinExistence type="predicted"/>